<evidence type="ECO:0000256" key="5">
    <source>
        <dbReference type="ARBA" id="ARBA00022553"/>
    </source>
</evidence>
<dbReference type="Gene3D" id="6.10.340.10">
    <property type="match status" value="1"/>
</dbReference>
<proteinExistence type="predicted"/>
<dbReference type="InterPro" id="IPR036890">
    <property type="entry name" value="HATPase_C_sf"/>
</dbReference>
<keyword evidence="9 12" id="KW-1133">Transmembrane helix</keyword>
<evidence type="ECO:0000256" key="3">
    <source>
        <dbReference type="ARBA" id="ARBA00004236"/>
    </source>
</evidence>
<dbReference type="EC" id="2.7.13.3" evidence="4"/>
<gene>
    <name evidence="15" type="ORF">SAMN02745244_00613</name>
</gene>
<sequence length="474" mass="50869">MRRWSLRKRLVLGSVALMAVALFLASSASLALFATAQVRQLDERLISPFGARPPEQLRDWLDQACLEAPESARMASGYVMASYDQGGALLCQIPADQGAPDWTGIDRASLVEVAASQEVLTLQSTDHRDPPWRARAFSHEGGFLVVAYSLADIQVAAKRLAFISFTVSLITLAIAALAGLAMVRIGLRPLTEIERTADEIAAGNLTSRIDVAAPNTEVGHLATSLNAMLAQIESAFDERNRTEERLRRFVADASHELRTPLATIRGHAELVHTGVAKSPDDIARVIGRIESESIRMASLVEDLLVLARLDTAPTLDTRPVDLLSIAVDAVTGAQVRHPGRRITVSNPTEPPWEDMPATALGDPGRLHQVLTNLLSNAVRYTPSDTEIEVCVGVQDGRVRVSVIDHGPGLKAGNESRVFERFFREDQGRGRATGGAGLGLAIASALVEKHGGTLAYLPTPGGGSTFEISLPAVEI</sequence>
<dbReference type="InterPro" id="IPR036097">
    <property type="entry name" value="HisK_dim/P_sf"/>
</dbReference>
<comment type="subcellular location">
    <subcellularLocation>
        <location evidence="3">Cell membrane</location>
    </subcellularLocation>
</comment>
<dbReference type="Pfam" id="PF00672">
    <property type="entry name" value="HAMP"/>
    <property type="match status" value="1"/>
</dbReference>
<dbReference type="Gene3D" id="3.30.565.10">
    <property type="entry name" value="Histidine kinase-like ATPase, C-terminal domain"/>
    <property type="match status" value="1"/>
</dbReference>
<dbReference type="PANTHER" id="PTHR45436">
    <property type="entry name" value="SENSOR HISTIDINE KINASE YKOH"/>
    <property type="match status" value="1"/>
</dbReference>
<evidence type="ECO:0000259" key="13">
    <source>
        <dbReference type="PROSITE" id="PS50109"/>
    </source>
</evidence>
<dbReference type="CDD" id="cd06225">
    <property type="entry name" value="HAMP"/>
    <property type="match status" value="1"/>
</dbReference>
<comment type="catalytic activity">
    <reaction evidence="1">
        <text>ATP + protein L-histidine = ADP + protein N-phospho-L-histidine.</text>
        <dbReference type="EC" id="2.7.13.3"/>
    </reaction>
</comment>
<feature type="domain" description="Histidine kinase" evidence="13">
    <location>
        <begin position="252"/>
        <end position="473"/>
    </location>
</feature>
<keyword evidence="10" id="KW-0902">Two-component regulatory system</keyword>
<dbReference type="Proteomes" id="UP000184512">
    <property type="component" value="Unassembled WGS sequence"/>
</dbReference>
<feature type="domain" description="HAMP" evidence="14">
    <location>
        <begin position="184"/>
        <end position="237"/>
    </location>
</feature>
<evidence type="ECO:0000256" key="9">
    <source>
        <dbReference type="ARBA" id="ARBA00022989"/>
    </source>
</evidence>
<dbReference type="Pfam" id="PF00512">
    <property type="entry name" value="HisKA"/>
    <property type="match status" value="1"/>
</dbReference>
<dbReference type="PRINTS" id="PR00344">
    <property type="entry name" value="BCTRLSENSOR"/>
</dbReference>
<evidence type="ECO:0000256" key="6">
    <source>
        <dbReference type="ARBA" id="ARBA00022679"/>
    </source>
</evidence>
<dbReference type="FunFam" id="1.10.287.130:FF:000001">
    <property type="entry name" value="Two-component sensor histidine kinase"/>
    <property type="match status" value="1"/>
</dbReference>
<dbReference type="SMART" id="SM00304">
    <property type="entry name" value="HAMP"/>
    <property type="match status" value="1"/>
</dbReference>
<dbReference type="SUPFAM" id="SSF158472">
    <property type="entry name" value="HAMP domain-like"/>
    <property type="match status" value="1"/>
</dbReference>
<evidence type="ECO:0000313" key="15">
    <source>
        <dbReference type="EMBL" id="SHI57114.1"/>
    </source>
</evidence>
<feature type="transmembrane region" description="Helical" evidence="12">
    <location>
        <begin position="160"/>
        <end position="183"/>
    </location>
</feature>
<dbReference type="GO" id="GO:0005886">
    <property type="term" value="C:plasma membrane"/>
    <property type="evidence" value="ECO:0007669"/>
    <property type="project" value="UniProtKB-SubCell"/>
</dbReference>
<accession>A0A1M6C8M5</accession>
<keyword evidence="16" id="KW-1185">Reference proteome</keyword>
<protein>
    <recommendedName>
        <fullName evidence="4">histidine kinase</fullName>
        <ecNumber evidence="4">2.7.13.3</ecNumber>
    </recommendedName>
</protein>
<keyword evidence="6" id="KW-0808">Transferase</keyword>
<keyword evidence="7 12" id="KW-0812">Transmembrane</keyword>
<dbReference type="CDD" id="cd00075">
    <property type="entry name" value="HATPase"/>
    <property type="match status" value="1"/>
</dbReference>
<dbReference type="InterPro" id="IPR050428">
    <property type="entry name" value="TCS_sensor_his_kinase"/>
</dbReference>
<dbReference type="SUPFAM" id="SSF55874">
    <property type="entry name" value="ATPase domain of HSP90 chaperone/DNA topoisomerase II/histidine kinase"/>
    <property type="match status" value="1"/>
</dbReference>
<evidence type="ECO:0000256" key="11">
    <source>
        <dbReference type="ARBA" id="ARBA00023136"/>
    </source>
</evidence>
<dbReference type="OrthoDB" id="9786919at2"/>
<dbReference type="SMART" id="SM00388">
    <property type="entry name" value="HisKA"/>
    <property type="match status" value="1"/>
</dbReference>
<dbReference type="Gene3D" id="1.10.287.130">
    <property type="match status" value="1"/>
</dbReference>
<keyword evidence="11 12" id="KW-0472">Membrane</keyword>
<dbReference type="FunFam" id="3.30.565.10:FF:000006">
    <property type="entry name" value="Sensor histidine kinase WalK"/>
    <property type="match status" value="1"/>
</dbReference>
<dbReference type="RefSeq" id="WP_073186095.1">
    <property type="nucleotide sequence ID" value="NZ_FQZG01000009.1"/>
</dbReference>
<dbReference type="PANTHER" id="PTHR45436:SF5">
    <property type="entry name" value="SENSOR HISTIDINE KINASE TRCS"/>
    <property type="match status" value="1"/>
</dbReference>
<evidence type="ECO:0000256" key="8">
    <source>
        <dbReference type="ARBA" id="ARBA00022777"/>
    </source>
</evidence>
<dbReference type="GO" id="GO:0005509">
    <property type="term" value="F:calcium ion binding"/>
    <property type="evidence" value="ECO:0007669"/>
    <property type="project" value="UniProtKB-ARBA"/>
</dbReference>
<dbReference type="GO" id="GO:0000155">
    <property type="term" value="F:phosphorelay sensor kinase activity"/>
    <property type="evidence" value="ECO:0007669"/>
    <property type="project" value="InterPro"/>
</dbReference>
<evidence type="ECO:0000259" key="14">
    <source>
        <dbReference type="PROSITE" id="PS50885"/>
    </source>
</evidence>
<dbReference type="InterPro" id="IPR003594">
    <property type="entry name" value="HATPase_dom"/>
</dbReference>
<dbReference type="InterPro" id="IPR004358">
    <property type="entry name" value="Sig_transdc_His_kin-like_C"/>
</dbReference>
<reference evidence="15 16" key="1">
    <citation type="submission" date="2016-11" db="EMBL/GenBank/DDBJ databases">
        <authorList>
            <person name="Jaros S."/>
            <person name="Januszkiewicz K."/>
            <person name="Wedrychowicz H."/>
        </authorList>
    </citation>
    <scope>NUCLEOTIDE SEQUENCE [LARGE SCALE GENOMIC DNA]</scope>
    <source>
        <strain evidence="15 16">DSM 12906</strain>
    </source>
</reference>
<dbReference type="STRING" id="1123357.SAMN02745244_00613"/>
<dbReference type="CDD" id="cd00082">
    <property type="entry name" value="HisKA"/>
    <property type="match status" value="1"/>
</dbReference>
<comment type="cofactor">
    <cofactor evidence="2">
        <name>a divalent metal cation</name>
        <dbReference type="ChEBI" id="CHEBI:60240"/>
    </cofactor>
</comment>
<organism evidence="15 16">
    <name type="scientific">Tessaracoccus bendigoensis DSM 12906</name>
    <dbReference type="NCBI Taxonomy" id="1123357"/>
    <lineage>
        <taxon>Bacteria</taxon>
        <taxon>Bacillati</taxon>
        <taxon>Actinomycetota</taxon>
        <taxon>Actinomycetes</taxon>
        <taxon>Propionibacteriales</taxon>
        <taxon>Propionibacteriaceae</taxon>
        <taxon>Tessaracoccus</taxon>
    </lineage>
</organism>
<dbReference type="InterPro" id="IPR003661">
    <property type="entry name" value="HisK_dim/P_dom"/>
</dbReference>
<evidence type="ECO:0000313" key="16">
    <source>
        <dbReference type="Proteomes" id="UP000184512"/>
    </source>
</evidence>
<dbReference type="InterPro" id="IPR003660">
    <property type="entry name" value="HAMP_dom"/>
</dbReference>
<dbReference type="SMART" id="SM00387">
    <property type="entry name" value="HATPase_c"/>
    <property type="match status" value="1"/>
</dbReference>
<keyword evidence="8 15" id="KW-0418">Kinase</keyword>
<evidence type="ECO:0000256" key="10">
    <source>
        <dbReference type="ARBA" id="ARBA00023012"/>
    </source>
</evidence>
<dbReference type="PROSITE" id="PS50885">
    <property type="entry name" value="HAMP"/>
    <property type="match status" value="1"/>
</dbReference>
<evidence type="ECO:0000256" key="7">
    <source>
        <dbReference type="ARBA" id="ARBA00022692"/>
    </source>
</evidence>
<evidence type="ECO:0000256" key="12">
    <source>
        <dbReference type="SAM" id="Phobius"/>
    </source>
</evidence>
<dbReference type="AlphaFoldDB" id="A0A1M6C8M5"/>
<evidence type="ECO:0000256" key="4">
    <source>
        <dbReference type="ARBA" id="ARBA00012438"/>
    </source>
</evidence>
<dbReference type="Pfam" id="PF02518">
    <property type="entry name" value="HATPase_c"/>
    <property type="match status" value="1"/>
</dbReference>
<keyword evidence="5" id="KW-0597">Phosphoprotein</keyword>
<dbReference type="PROSITE" id="PS50109">
    <property type="entry name" value="HIS_KIN"/>
    <property type="match status" value="1"/>
</dbReference>
<evidence type="ECO:0000256" key="2">
    <source>
        <dbReference type="ARBA" id="ARBA00001968"/>
    </source>
</evidence>
<dbReference type="InterPro" id="IPR005467">
    <property type="entry name" value="His_kinase_dom"/>
</dbReference>
<name>A0A1M6C8M5_9ACTN</name>
<dbReference type="EMBL" id="FQZG01000009">
    <property type="protein sequence ID" value="SHI57114.1"/>
    <property type="molecule type" value="Genomic_DNA"/>
</dbReference>
<evidence type="ECO:0000256" key="1">
    <source>
        <dbReference type="ARBA" id="ARBA00000085"/>
    </source>
</evidence>
<dbReference type="SUPFAM" id="SSF47384">
    <property type="entry name" value="Homodimeric domain of signal transducing histidine kinase"/>
    <property type="match status" value="1"/>
</dbReference>